<evidence type="ECO:0000256" key="4">
    <source>
        <dbReference type="ARBA" id="ARBA00022714"/>
    </source>
</evidence>
<dbReference type="GO" id="GO:0051537">
    <property type="term" value="F:2 iron, 2 sulfur cluster binding"/>
    <property type="evidence" value="ECO:0007669"/>
    <property type="project" value="UniProtKB-KW"/>
</dbReference>
<comment type="cofactor">
    <cofactor evidence="1">
        <name>FAD</name>
        <dbReference type="ChEBI" id="CHEBI:57692"/>
    </cofactor>
</comment>
<dbReference type="PANTHER" id="PTHR43557">
    <property type="entry name" value="APOPTOSIS-INDUCING FACTOR 1"/>
    <property type="match status" value="1"/>
</dbReference>
<dbReference type="AlphaFoldDB" id="A0AAV5UIB4"/>
<dbReference type="InterPro" id="IPR017941">
    <property type="entry name" value="Rieske_2Fe-2S"/>
</dbReference>
<dbReference type="SUPFAM" id="SSF55424">
    <property type="entry name" value="FAD/NAD-linked reductases, dimerisation (C-terminal) domain"/>
    <property type="match status" value="1"/>
</dbReference>
<dbReference type="Gene3D" id="3.30.390.30">
    <property type="match status" value="1"/>
</dbReference>
<name>A0AAV5UIB4_9BILA</name>
<dbReference type="Pfam" id="PF14759">
    <property type="entry name" value="Reductase_C"/>
    <property type="match status" value="1"/>
</dbReference>
<dbReference type="InterPro" id="IPR023753">
    <property type="entry name" value="FAD/NAD-binding_dom"/>
</dbReference>
<dbReference type="SUPFAM" id="SSF50022">
    <property type="entry name" value="ISP domain"/>
    <property type="match status" value="1"/>
</dbReference>
<evidence type="ECO:0000256" key="6">
    <source>
        <dbReference type="ARBA" id="ARBA00022827"/>
    </source>
</evidence>
<keyword evidence="9" id="KW-0411">Iron-sulfur</keyword>
<dbReference type="Gene3D" id="2.102.10.10">
    <property type="entry name" value="Rieske [2Fe-2S] iron-sulphur domain"/>
    <property type="match status" value="1"/>
</dbReference>
<keyword evidence="6" id="KW-0274">FAD</keyword>
<evidence type="ECO:0000313" key="12">
    <source>
        <dbReference type="Proteomes" id="UP001432027"/>
    </source>
</evidence>
<keyword evidence="3" id="KW-0285">Flavoprotein</keyword>
<dbReference type="InterPro" id="IPR016156">
    <property type="entry name" value="FAD/NAD-linked_Rdtase_dimer_sf"/>
</dbReference>
<dbReference type="SUPFAM" id="SSF51905">
    <property type="entry name" value="FAD/NAD(P)-binding domain"/>
    <property type="match status" value="1"/>
</dbReference>
<evidence type="ECO:0000313" key="11">
    <source>
        <dbReference type="EMBL" id="GMT06438.1"/>
    </source>
</evidence>
<dbReference type="Pfam" id="PF07992">
    <property type="entry name" value="Pyr_redox_2"/>
    <property type="match status" value="1"/>
</dbReference>
<evidence type="ECO:0000256" key="7">
    <source>
        <dbReference type="ARBA" id="ARBA00023002"/>
    </source>
</evidence>
<evidence type="ECO:0000256" key="2">
    <source>
        <dbReference type="ARBA" id="ARBA00006442"/>
    </source>
</evidence>
<proteinExistence type="inferred from homology"/>
<evidence type="ECO:0000256" key="5">
    <source>
        <dbReference type="ARBA" id="ARBA00022723"/>
    </source>
</evidence>
<evidence type="ECO:0000256" key="1">
    <source>
        <dbReference type="ARBA" id="ARBA00001974"/>
    </source>
</evidence>
<dbReference type="GO" id="GO:0016651">
    <property type="term" value="F:oxidoreductase activity, acting on NAD(P)H"/>
    <property type="evidence" value="ECO:0007669"/>
    <property type="project" value="TreeGrafter"/>
</dbReference>
<keyword evidence="7" id="KW-0560">Oxidoreductase</keyword>
<reference evidence="11" key="1">
    <citation type="submission" date="2023-10" db="EMBL/GenBank/DDBJ databases">
        <title>Genome assembly of Pristionchus species.</title>
        <authorList>
            <person name="Yoshida K."/>
            <person name="Sommer R.J."/>
        </authorList>
    </citation>
    <scope>NUCLEOTIDE SEQUENCE</scope>
    <source>
        <strain evidence="11">RS0144</strain>
    </source>
</reference>
<dbReference type="GO" id="GO:0046872">
    <property type="term" value="F:metal ion binding"/>
    <property type="evidence" value="ECO:0007669"/>
    <property type="project" value="UniProtKB-KW"/>
</dbReference>
<sequence>MHEVELRGRKILVIHDKGNFSAVNGICPHYNWPLINGVYSNGKIRCALHGACFSTATGDIEDYPSFDGLHPFKIEKKGDNLVISTTEKRLISDRHTKPNWIRRITTEQPIIVVGGDRKSCGKQINQIMSGPAAQSVVENLRMEGCRTPIVMMTKEAVAPYDRVLLSKNMAIPAVQMRPAEFYTENKIEIRNSTEVTSIDTVYHSVTLSDGSAYEYSKLVIAVGSAVRKLRNDGSDLEGVHTVRNHADPAAVMADATGEDVVCIGASFIGMEAACAVVGVAKSVTVICTTAEPVPAFGEQIGRSVRLFFEGKGVRVITKARVSKLSGEDGRVKEVHLVDGTVVPSRCVVAGIGVDPDTAWLGKCGIELDSKGFVKTAQKHGQLAARSMLNKSRLCDNVPFFWAMFFWQISIRFTGISEGHDSVILRGDTDSFTFVQYYLKDNRVIAVCSAGPSLASIQFESICARKLHLTREQVENASDNDLSVFLK</sequence>
<dbReference type="Proteomes" id="UP001432027">
    <property type="component" value="Unassembled WGS sequence"/>
</dbReference>
<gene>
    <name evidence="11" type="ORF">PENTCL1PPCAC_28612</name>
</gene>
<dbReference type="Gene3D" id="3.50.50.60">
    <property type="entry name" value="FAD/NAD(P)-binding domain"/>
    <property type="match status" value="2"/>
</dbReference>
<dbReference type="InterPro" id="IPR036188">
    <property type="entry name" value="FAD/NAD-bd_sf"/>
</dbReference>
<dbReference type="PANTHER" id="PTHR43557:SF2">
    <property type="entry name" value="RIESKE DOMAIN-CONTAINING PROTEIN-RELATED"/>
    <property type="match status" value="1"/>
</dbReference>
<dbReference type="GO" id="GO:0005737">
    <property type="term" value="C:cytoplasm"/>
    <property type="evidence" value="ECO:0007669"/>
    <property type="project" value="TreeGrafter"/>
</dbReference>
<protein>
    <recommendedName>
        <fullName evidence="10">Rieske domain-containing protein</fullName>
    </recommendedName>
</protein>
<dbReference type="Pfam" id="PF00355">
    <property type="entry name" value="Rieske"/>
    <property type="match status" value="1"/>
</dbReference>
<keyword evidence="12" id="KW-1185">Reference proteome</keyword>
<keyword evidence="5" id="KW-0479">Metal-binding</keyword>
<accession>A0AAV5UIB4</accession>
<evidence type="ECO:0000256" key="8">
    <source>
        <dbReference type="ARBA" id="ARBA00023004"/>
    </source>
</evidence>
<feature type="domain" description="Rieske" evidence="10">
    <location>
        <begin position="1"/>
        <end position="83"/>
    </location>
</feature>
<dbReference type="InterPro" id="IPR028202">
    <property type="entry name" value="Reductase_C"/>
</dbReference>
<keyword evidence="8" id="KW-0408">Iron</keyword>
<dbReference type="InterPro" id="IPR050446">
    <property type="entry name" value="FAD-oxidoreductase/Apoptosis"/>
</dbReference>
<comment type="caution">
    <text evidence="11">The sequence shown here is derived from an EMBL/GenBank/DDBJ whole genome shotgun (WGS) entry which is preliminary data.</text>
</comment>
<organism evidence="11 12">
    <name type="scientific">Pristionchus entomophagus</name>
    <dbReference type="NCBI Taxonomy" id="358040"/>
    <lineage>
        <taxon>Eukaryota</taxon>
        <taxon>Metazoa</taxon>
        <taxon>Ecdysozoa</taxon>
        <taxon>Nematoda</taxon>
        <taxon>Chromadorea</taxon>
        <taxon>Rhabditida</taxon>
        <taxon>Rhabditina</taxon>
        <taxon>Diplogasteromorpha</taxon>
        <taxon>Diplogasteroidea</taxon>
        <taxon>Neodiplogasteridae</taxon>
        <taxon>Pristionchus</taxon>
    </lineage>
</organism>
<dbReference type="InterPro" id="IPR036922">
    <property type="entry name" value="Rieske_2Fe-2S_sf"/>
</dbReference>
<evidence type="ECO:0000256" key="9">
    <source>
        <dbReference type="ARBA" id="ARBA00023014"/>
    </source>
</evidence>
<evidence type="ECO:0000259" key="10">
    <source>
        <dbReference type="PROSITE" id="PS51296"/>
    </source>
</evidence>
<comment type="similarity">
    <text evidence="2">Belongs to the FAD-dependent oxidoreductase family.</text>
</comment>
<dbReference type="PROSITE" id="PS51296">
    <property type="entry name" value="RIESKE"/>
    <property type="match status" value="1"/>
</dbReference>
<dbReference type="EMBL" id="BTSX01000006">
    <property type="protein sequence ID" value="GMT06438.1"/>
    <property type="molecule type" value="Genomic_DNA"/>
</dbReference>
<evidence type="ECO:0000256" key="3">
    <source>
        <dbReference type="ARBA" id="ARBA00022630"/>
    </source>
</evidence>
<keyword evidence="4" id="KW-0001">2Fe-2S</keyword>